<sequence length="165" mass="18229">MQGQITTRAGTGDEVPDDPPVRRLSPRGRALRVVVALAGVALLLAGTLVGQDDDFPFGPFRMYATADRLNAPVHDTRLHAVDASGRHLQLTDTQTGFRRAELEGQLPRIEQHPELLGAIATAYHRRQPDAPRLVRIDVVVRLLALRDGRPTGAYTERTEATWRAR</sequence>
<keyword evidence="2" id="KW-1133">Transmembrane helix</keyword>
<keyword evidence="2" id="KW-0472">Membrane</keyword>
<reference evidence="3" key="1">
    <citation type="submission" date="2020-08" db="EMBL/GenBank/DDBJ databases">
        <title>Whole genome shotgun sequence of Actinocatenispora sera NBRC 101916.</title>
        <authorList>
            <person name="Komaki H."/>
            <person name="Tamura T."/>
        </authorList>
    </citation>
    <scope>NUCLEOTIDE SEQUENCE</scope>
    <source>
        <strain evidence="3">NBRC 101916</strain>
    </source>
</reference>
<organism evidence="3 4">
    <name type="scientific">Actinocatenispora sera</name>
    <dbReference type="NCBI Taxonomy" id="390989"/>
    <lineage>
        <taxon>Bacteria</taxon>
        <taxon>Bacillati</taxon>
        <taxon>Actinomycetota</taxon>
        <taxon>Actinomycetes</taxon>
        <taxon>Micromonosporales</taxon>
        <taxon>Micromonosporaceae</taxon>
        <taxon>Actinocatenispora</taxon>
    </lineage>
</organism>
<gene>
    <name evidence="3" type="ORF">Asera_31240</name>
</gene>
<keyword evidence="4" id="KW-1185">Reference proteome</keyword>
<evidence type="ECO:0000256" key="2">
    <source>
        <dbReference type="SAM" id="Phobius"/>
    </source>
</evidence>
<dbReference type="KEGG" id="aser:Asera_31240"/>
<accession>A0A810L3N2</accession>
<protein>
    <submittedName>
        <fullName evidence="3">Uncharacterized protein</fullName>
    </submittedName>
</protein>
<evidence type="ECO:0000313" key="3">
    <source>
        <dbReference type="EMBL" id="BCJ29016.1"/>
    </source>
</evidence>
<dbReference type="AlphaFoldDB" id="A0A810L3N2"/>
<feature type="region of interest" description="Disordered" evidence="1">
    <location>
        <begin position="1"/>
        <end position="24"/>
    </location>
</feature>
<evidence type="ECO:0000256" key="1">
    <source>
        <dbReference type="SAM" id="MobiDB-lite"/>
    </source>
</evidence>
<dbReference type="RefSeq" id="WP_244843901.1">
    <property type="nucleotide sequence ID" value="NZ_AP023354.1"/>
</dbReference>
<dbReference type="EMBL" id="AP023354">
    <property type="protein sequence ID" value="BCJ29016.1"/>
    <property type="molecule type" value="Genomic_DNA"/>
</dbReference>
<proteinExistence type="predicted"/>
<name>A0A810L3N2_9ACTN</name>
<feature type="transmembrane region" description="Helical" evidence="2">
    <location>
        <begin position="30"/>
        <end position="50"/>
    </location>
</feature>
<dbReference type="Proteomes" id="UP000680750">
    <property type="component" value="Chromosome"/>
</dbReference>
<evidence type="ECO:0000313" key="4">
    <source>
        <dbReference type="Proteomes" id="UP000680750"/>
    </source>
</evidence>
<keyword evidence="2" id="KW-0812">Transmembrane</keyword>